<comment type="pathway">
    <text evidence="2">Carotenoid biosynthesis.</text>
</comment>
<evidence type="ECO:0000256" key="3">
    <source>
        <dbReference type="ARBA" id="ARBA00022692"/>
    </source>
</evidence>
<dbReference type="EMBL" id="CP011542">
    <property type="protein sequence ID" value="AKK04972.1"/>
    <property type="molecule type" value="Genomic_DNA"/>
</dbReference>
<organism evidence="9 10">
    <name type="scientific">Corynebacterium mustelae</name>
    <dbReference type="NCBI Taxonomy" id="571915"/>
    <lineage>
        <taxon>Bacteria</taxon>
        <taxon>Bacillati</taxon>
        <taxon>Actinomycetota</taxon>
        <taxon>Actinomycetes</taxon>
        <taxon>Mycobacteriales</taxon>
        <taxon>Corynebacteriaceae</taxon>
        <taxon>Corynebacterium</taxon>
    </lineage>
</organism>
<evidence type="ECO:0000256" key="6">
    <source>
        <dbReference type="ARBA" id="ARBA00023136"/>
    </source>
</evidence>
<keyword evidence="7" id="KW-0413">Isomerase</keyword>
<keyword evidence="4" id="KW-0125">Carotenoid biosynthesis</keyword>
<dbReference type="STRING" id="571915.CMUST_03140"/>
<dbReference type="InterPro" id="IPR017825">
    <property type="entry name" value="Lycopene_cyclase_dom"/>
</dbReference>
<dbReference type="NCBIfam" id="TIGR03462">
    <property type="entry name" value="CarR_dom_SF"/>
    <property type="match status" value="1"/>
</dbReference>
<keyword evidence="5 8" id="KW-1133">Transmembrane helix</keyword>
<dbReference type="GO" id="GO:0045436">
    <property type="term" value="F:lycopene beta cyclase activity"/>
    <property type="evidence" value="ECO:0007669"/>
    <property type="project" value="UniProtKB-ARBA"/>
</dbReference>
<evidence type="ECO:0000256" key="1">
    <source>
        <dbReference type="ARBA" id="ARBA00004141"/>
    </source>
</evidence>
<keyword evidence="6 8" id="KW-0472">Membrane</keyword>
<sequence length="107" mass="12157">MAFAYLAFLLVSLMCMVLCDWRWTLAFFADAKAATALCLGLVVLFLIWDGLGIATGSFFRGGSDYMTGIILAPELPIEEPIFLFFLSYLTINVTTATRRLYRLWIRR</sequence>
<feature type="transmembrane region" description="Helical" evidence="8">
    <location>
        <begin position="6"/>
        <end position="25"/>
    </location>
</feature>
<evidence type="ECO:0000256" key="7">
    <source>
        <dbReference type="ARBA" id="ARBA00023235"/>
    </source>
</evidence>
<accession>A0A0G3H1I1</accession>
<protein>
    <submittedName>
        <fullName evidence="9">Lycopene cyclase domain</fullName>
    </submittedName>
</protein>
<proteinExistence type="predicted"/>
<evidence type="ECO:0000256" key="5">
    <source>
        <dbReference type="ARBA" id="ARBA00022989"/>
    </source>
</evidence>
<gene>
    <name evidence="9" type="ORF">CMUST_03140</name>
</gene>
<name>A0A0G3H1I1_9CORY</name>
<dbReference type="KEGG" id="cmv:CMUST_03140"/>
<dbReference type="RefSeq" id="WP_047261278.1">
    <property type="nucleotide sequence ID" value="NZ_CP011542.1"/>
</dbReference>
<feature type="transmembrane region" description="Helical" evidence="8">
    <location>
        <begin position="37"/>
        <end position="61"/>
    </location>
</feature>
<dbReference type="GO" id="GO:0016020">
    <property type="term" value="C:membrane"/>
    <property type="evidence" value="ECO:0007669"/>
    <property type="project" value="UniProtKB-SubCell"/>
</dbReference>
<evidence type="ECO:0000313" key="9">
    <source>
        <dbReference type="EMBL" id="AKK04972.1"/>
    </source>
</evidence>
<evidence type="ECO:0000256" key="4">
    <source>
        <dbReference type="ARBA" id="ARBA00022746"/>
    </source>
</evidence>
<dbReference type="AlphaFoldDB" id="A0A0G3H1I1"/>
<evidence type="ECO:0000313" key="10">
    <source>
        <dbReference type="Proteomes" id="UP000035199"/>
    </source>
</evidence>
<feature type="transmembrane region" description="Helical" evidence="8">
    <location>
        <begin position="81"/>
        <end position="101"/>
    </location>
</feature>
<reference evidence="9 10" key="1">
    <citation type="journal article" date="2015" name="Genome Announc.">
        <title>Complete Genome Sequence of the Type Strain Corynebacterium mustelae DSM 45274, Isolated from Various Tissues of a Male Ferret with Lethal Sepsis.</title>
        <authorList>
            <person name="Ruckert C."/>
            <person name="Eimer J."/>
            <person name="Winkler A."/>
            <person name="Tauch A."/>
        </authorList>
    </citation>
    <scope>NUCLEOTIDE SEQUENCE [LARGE SCALE GENOMIC DNA]</scope>
    <source>
        <strain evidence="9 10">DSM 45274</strain>
    </source>
</reference>
<keyword evidence="10" id="KW-1185">Reference proteome</keyword>
<comment type="subcellular location">
    <subcellularLocation>
        <location evidence="1">Membrane</location>
        <topology evidence="1">Multi-pass membrane protein</topology>
    </subcellularLocation>
</comment>
<dbReference type="GO" id="GO:0016117">
    <property type="term" value="P:carotenoid biosynthetic process"/>
    <property type="evidence" value="ECO:0007669"/>
    <property type="project" value="UniProtKB-KW"/>
</dbReference>
<dbReference type="Proteomes" id="UP000035199">
    <property type="component" value="Chromosome"/>
</dbReference>
<keyword evidence="3 8" id="KW-0812">Transmembrane</keyword>
<evidence type="ECO:0000256" key="2">
    <source>
        <dbReference type="ARBA" id="ARBA00004829"/>
    </source>
</evidence>
<evidence type="ECO:0000256" key="8">
    <source>
        <dbReference type="SAM" id="Phobius"/>
    </source>
</evidence>
<dbReference type="GO" id="GO:0016872">
    <property type="term" value="F:intramolecular lyase activity"/>
    <property type="evidence" value="ECO:0007669"/>
    <property type="project" value="InterPro"/>
</dbReference>
<reference evidence="10" key="2">
    <citation type="submission" date="2015-05" db="EMBL/GenBank/DDBJ databases">
        <title>Complete genome sequence of Corynebacterium mustelae DSM 45274, isolated from various tissues of a male ferret with lethal sepsis.</title>
        <authorList>
            <person name="Ruckert C."/>
            <person name="Albersmeier A."/>
            <person name="Winkler A."/>
            <person name="Tauch A."/>
        </authorList>
    </citation>
    <scope>NUCLEOTIDE SEQUENCE [LARGE SCALE GENOMIC DNA]</scope>
    <source>
        <strain evidence="10">DSM 45274</strain>
    </source>
</reference>
<dbReference type="PATRIC" id="fig|571915.4.peg.663"/>
<dbReference type="OrthoDB" id="4774157at2"/>